<feature type="transmembrane region" description="Helical" evidence="10">
    <location>
        <begin position="53"/>
        <end position="73"/>
    </location>
</feature>
<evidence type="ECO:0000313" key="12">
    <source>
        <dbReference type="EMBL" id="CEQ05031.1"/>
    </source>
</evidence>
<proteinExistence type="inferred from homology"/>
<comment type="subcellular location">
    <subcellularLocation>
        <location evidence="1 10">Cell membrane</location>
        <topology evidence="1 10">Multi-pass membrane protein</topology>
    </subcellularLocation>
</comment>
<dbReference type="PANTHER" id="PTHR43386">
    <property type="entry name" value="OLIGOPEPTIDE TRANSPORT SYSTEM PERMEASE PROTEIN APPC"/>
    <property type="match status" value="1"/>
</dbReference>
<evidence type="ECO:0000256" key="2">
    <source>
        <dbReference type="ARBA" id="ARBA00022448"/>
    </source>
</evidence>
<feature type="transmembrane region" description="Helical" evidence="10">
    <location>
        <begin position="152"/>
        <end position="177"/>
    </location>
</feature>
<keyword evidence="7 10" id="KW-1133">Transmembrane helix</keyword>
<feature type="transmembrane region" description="Helical" evidence="10">
    <location>
        <begin position="189"/>
        <end position="208"/>
    </location>
</feature>
<keyword evidence="4 10" id="KW-0812">Transmembrane</keyword>
<dbReference type="EMBL" id="CEKZ01000022">
    <property type="protein sequence ID" value="CEQ05031.1"/>
    <property type="molecule type" value="Genomic_DNA"/>
</dbReference>
<dbReference type="CDD" id="cd06261">
    <property type="entry name" value="TM_PBP2"/>
    <property type="match status" value="1"/>
</dbReference>
<reference evidence="12 13" key="1">
    <citation type="submission" date="2015-01" db="EMBL/GenBank/DDBJ databases">
        <authorList>
            <person name="Aslett A.Martin."/>
            <person name="De Silva Nishadi"/>
        </authorList>
    </citation>
    <scope>NUCLEOTIDE SEQUENCE [LARGE SCALE GENOMIC DNA]</scope>
    <source>
        <strain evidence="12 13">R28058</strain>
    </source>
</reference>
<dbReference type="AlphaFoldDB" id="A0A0C7QN97"/>
<dbReference type="RefSeq" id="WP_055343015.1">
    <property type="nucleotide sequence ID" value="NZ_CDNI01000022.1"/>
</dbReference>
<evidence type="ECO:0000256" key="1">
    <source>
        <dbReference type="ARBA" id="ARBA00004651"/>
    </source>
</evidence>
<comment type="similarity">
    <text evidence="9">Belongs to the binding-protein-dependent transport system permease family. OppBC subfamily.</text>
</comment>
<keyword evidence="3" id="KW-1003">Cell membrane</keyword>
<evidence type="ECO:0000256" key="10">
    <source>
        <dbReference type="RuleBase" id="RU363032"/>
    </source>
</evidence>
<feature type="transmembrane region" description="Helical" evidence="10">
    <location>
        <begin position="214"/>
        <end position="232"/>
    </location>
</feature>
<sequence length="353" mass="39470">MIEKVIIDGKEVELTADLFEISPADMTQHEAITRPSLTFWQDARKRLFRNKGAITGLIILSVICFLTVFGPLFNKYTYDQQNLSHSKLPPRVPVISSLGIMDGTKKETSYDGKVSKVDVYERKGLGDDVNYWFGTDDLGRDLWTRTWSGARVSLFIAILAAVYDLLIGVTYGGVSAYYGGKVDMYMQRFIEILTGIPSLVILTLFILVFEPGVLSMSLAMAISGWTSMSRIVRSHVLRIKNQEFVLASRTLGASDKKIIIKHLFPNIIGPVVVMMMFSLPNAIFYEAFLSFIGLGLQPPYASLGVLINDGFKQLHTNPYMMFIPSVVICLLIFSLNLLADGLRDAVDPKMRNQ</sequence>
<evidence type="ECO:0000259" key="11">
    <source>
        <dbReference type="PROSITE" id="PS50928"/>
    </source>
</evidence>
<evidence type="ECO:0000256" key="9">
    <source>
        <dbReference type="ARBA" id="ARBA00024202"/>
    </source>
</evidence>
<gene>
    <name evidence="12" type="primary">oppC_2</name>
    <name evidence="12" type="ORF">R28058_27481</name>
</gene>
<dbReference type="InterPro" id="IPR035906">
    <property type="entry name" value="MetI-like_sf"/>
</dbReference>
<dbReference type="GO" id="GO:0055085">
    <property type="term" value="P:transmembrane transport"/>
    <property type="evidence" value="ECO:0007669"/>
    <property type="project" value="InterPro"/>
</dbReference>
<evidence type="ECO:0000256" key="5">
    <source>
        <dbReference type="ARBA" id="ARBA00022856"/>
    </source>
</evidence>
<keyword evidence="2 10" id="KW-0813">Transport</keyword>
<dbReference type="InterPro" id="IPR000515">
    <property type="entry name" value="MetI-like"/>
</dbReference>
<evidence type="ECO:0000313" key="13">
    <source>
        <dbReference type="Proteomes" id="UP000049127"/>
    </source>
</evidence>
<dbReference type="OrthoDB" id="9783218at2"/>
<dbReference type="PROSITE" id="PS50928">
    <property type="entry name" value="ABC_TM1"/>
    <property type="match status" value="1"/>
</dbReference>
<evidence type="ECO:0000256" key="4">
    <source>
        <dbReference type="ARBA" id="ARBA00022692"/>
    </source>
</evidence>
<dbReference type="Proteomes" id="UP000049127">
    <property type="component" value="Unassembled WGS sequence"/>
</dbReference>
<dbReference type="SUPFAM" id="SSF161098">
    <property type="entry name" value="MetI-like"/>
    <property type="match status" value="1"/>
</dbReference>
<dbReference type="Gene3D" id="1.10.3720.10">
    <property type="entry name" value="MetI-like"/>
    <property type="match status" value="1"/>
</dbReference>
<dbReference type="InterPro" id="IPR025966">
    <property type="entry name" value="OppC_N"/>
</dbReference>
<feature type="transmembrane region" description="Helical" evidence="10">
    <location>
        <begin position="319"/>
        <end position="339"/>
    </location>
</feature>
<dbReference type="GO" id="GO:0015833">
    <property type="term" value="P:peptide transport"/>
    <property type="evidence" value="ECO:0007669"/>
    <property type="project" value="UniProtKB-KW"/>
</dbReference>
<feature type="transmembrane region" description="Helical" evidence="10">
    <location>
        <begin position="258"/>
        <end position="277"/>
    </location>
</feature>
<evidence type="ECO:0000256" key="8">
    <source>
        <dbReference type="ARBA" id="ARBA00023136"/>
    </source>
</evidence>
<dbReference type="GO" id="GO:0005886">
    <property type="term" value="C:plasma membrane"/>
    <property type="evidence" value="ECO:0007669"/>
    <property type="project" value="UniProtKB-SubCell"/>
</dbReference>
<name>A0A0C7QN97_PARSO</name>
<dbReference type="Pfam" id="PF12911">
    <property type="entry name" value="OppC_N"/>
    <property type="match status" value="1"/>
</dbReference>
<evidence type="ECO:0000256" key="3">
    <source>
        <dbReference type="ARBA" id="ARBA00022475"/>
    </source>
</evidence>
<accession>A0A0C7QN97</accession>
<dbReference type="NCBIfam" id="NF045475">
    <property type="entry name" value="Opp3C"/>
    <property type="match status" value="1"/>
</dbReference>
<evidence type="ECO:0000256" key="6">
    <source>
        <dbReference type="ARBA" id="ARBA00022927"/>
    </source>
</evidence>
<dbReference type="InterPro" id="IPR050366">
    <property type="entry name" value="BP-dependent_transpt_permease"/>
</dbReference>
<dbReference type="Pfam" id="PF00528">
    <property type="entry name" value="BPD_transp_1"/>
    <property type="match status" value="1"/>
</dbReference>
<feature type="domain" description="ABC transmembrane type-1" evidence="11">
    <location>
        <begin position="150"/>
        <end position="339"/>
    </location>
</feature>
<evidence type="ECO:0000256" key="7">
    <source>
        <dbReference type="ARBA" id="ARBA00022989"/>
    </source>
</evidence>
<keyword evidence="6" id="KW-0653">Protein transport</keyword>
<dbReference type="PANTHER" id="PTHR43386:SF24">
    <property type="entry name" value="OLIGOPEPTIDE TRANSPORT SYSTEM PERMEASE PROTEIN AMID"/>
    <property type="match status" value="1"/>
</dbReference>
<keyword evidence="8 10" id="KW-0472">Membrane</keyword>
<protein>
    <submittedName>
        <fullName evidence="12">Binding-protein-dependent transport system inner membrane protein</fullName>
    </submittedName>
</protein>
<dbReference type="GO" id="GO:0015031">
    <property type="term" value="P:protein transport"/>
    <property type="evidence" value="ECO:0007669"/>
    <property type="project" value="UniProtKB-KW"/>
</dbReference>
<organism evidence="12 13">
    <name type="scientific">Paraclostridium sordellii</name>
    <name type="common">Clostridium sordellii</name>
    <dbReference type="NCBI Taxonomy" id="1505"/>
    <lineage>
        <taxon>Bacteria</taxon>
        <taxon>Bacillati</taxon>
        <taxon>Bacillota</taxon>
        <taxon>Clostridia</taxon>
        <taxon>Peptostreptococcales</taxon>
        <taxon>Peptostreptococcaceae</taxon>
        <taxon>Paraclostridium</taxon>
    </lineage>
</organism>
<keyword evidence="5" id="KW-0571">Peptide transport</keyword>